<dbReference type="Proteomes" id="UP000646911">
    <property type="component" value="Unassembled WGS sequence"/>
</dbReference>
<evidence type="ECO:0000313" key="2">
    <source>
        <dbReference type="EMBL" id="MBC3909624.1"/>
    </source>
</evidence>
<keyword evidence="3" id="KW-1185">Reference proteome</keyword>
<evidence type="ECO:0000256" key="1">
    <source>
        <dbReference type="SAM" id="SignalP"/>
    </source>
</evidence>
<accession>A0ABR6ZDC0</accession>
<proteinExistence type="predicted"/>
<sequence>MKNIQCALIFLLALFLSTAVTAKDRSAFVAVVQTETYAQETPAGKSTVPEQLVAAGEIVRIKKRQGDWLWIARKNGYPGGWINVGKVISQHQFSPVYKWNDVSRIEVGGGDYEAHYKLRRDGSFTVEETAMRGEDEYPLVKRRGRLLRYGKLVWARVGNEALVAHKIFHLHTDDGICQLVDKVAACDAH</sequence>
<evidence type="ECO:0008006" key="4">
    <source>
        <dbReference type="Google" id="ProtNLM"/>
    </source>
</evidence>
<name>A0ABR6ZDC0_9BURK</name>
<keyword evidence="1" id="KW-0732">Signal</keyword>
<evidence type="ECO:0000313" key="3">
    <source>
        <dbReference type="Proteomes" id="UP000646911"/>
    </source>
</evidence>
<feature type="chain" id="PRO_5045360750" description="SH3b domain-containing protein" evidence="1">
    <location>
        <begin position="23"/>
        <end position="189"/>
    </location>
</feature>
<dbReference type="EMBL" id="JACOFX010000011">
    <property type="protein sequence ID" value="MBC3909624.1"/>
    <property type="molecule type" value="Genomic_DNA"/>
</dbReference>
<reference evidence="2 3" key="1">
    <citation type="submission" date="2020-08" db="EMBL/GenBank/DDBJ databases">
        <title>Novel species isolated from subtropical streams in China.</title>
        <authorList>
            <person name="Lu H."/>
        </authorList>
    </citation>
    <scope>NUCLEOTIDE SEQUENCE [LARGE SCALE GENOMIC DNA]</scope>
    <source>
        <strain evidence="2 3">NL8W</strain>
    </source>
</reference>
<feature type="signal peptide" evidence="1">
    <location>
        <begin position="1"/>
        <end position="22"/>
    </location>
</feature>
<organism evidence="2 3">
    <name type="scientific">Undibacterium umbellatum</name>
    <dbReference type="NCBI Taxonomy" id="2762300"/>
    <lineage>
        <taxon>Bacteria</taxon>
        <taxon>Pseudomonadati</taxon>
        <taxon>Pseudomonadota</taxon>
        <taxon>Betaproteobacteria</taxon>
        <taxon>Burkholderiales</taxon>
        <taxon>Oxalobacteraceae</taxon>
        <taxon>Undibacterium</taxon>
    </lineage>
</organism>
<protein>
    <recommendedName>
        <fullName evidence="4">SH3b domain-containing protein</fullName>
    </recommendedName>
</protein>
<gene>
    <name evidence="2" type="ORF">H8L47_18835</name>
</gene>
<comment type="caution">
    <text evidence="2">The sequence shown here is derived from an EMBL/GenBank/DDBJ whole genome shotgun (WGS) entry which is preliminary data.</text>
</comment>
<dbReference type="RefSeq" id="WP_186955148.1">
    <property type="nucleotide sequence ID" value="NZ_JACOFX010000011.1"/>
</dbReference>